<dbReference type="AlphaFoldDB" id="A0A975B948"/>
<dbReference type="Proteomes" id="UP000663720">
    <property type="component" value="Chromosome"/>
</dbReference>
<name>A0A975B948_9BACT</name>
<evidence type="ECO:0000313" key="2">
    <source>
        <dbReference type="Proteomes" id="UP000663720"/>
    </source>
</evidence>
<dbReference type="KEGG" id="dli:dnl_33440"/>
<reference evidence="1" key="1">
    <citation type="journal article" date="2021" name="Microb. Physiol.">
        <title>Proteogenomic Insights into the Physiology of Marine, Sulfate-Reducing, Filamentous Desulfonema limicola and Desulfonema magnum.</title>
        <authorList>
            <person name="Schnaars V."/>
            <person name="Wohlbrand L."/>
            <person name="Scheve S."/>
            <person name="Hinrichs C."/>
            <person name="Reinhardt R."/>
            <person name="Rabus R."/>
        </authorList>
    </citation>
    <scope>NUCLEOTIDE SEQUENCE</scope>
    <source>
        <strain evidence="1">5ac10</strain>
    </source>
</reference>
<gene>
    <name evidence="1" type="ORF">dnl_33440</name>
</gene>
<organism evidence="1 2">
    <name type="scientific">Desulfonema limicola</name>
    <dbReference type="NCBI Taxonomy" id="45656"/>
    <lineage>
        <taxon>Bacteria</taxon>
        <taxon>Pseudomonadati</taxon>
        <taxon>Thermodesulfobacteriota</taxon>
        <taxon>Desulfobacteria</taxon>
        <taxon>Desulfobacterales</taxon>
        <taxon>Desulfococcaceae</taxon>
        <taxon>Desulfonema</taxon>
    </lineage>
</organism>
<accession>A0A975B948</accession>
<keyword evidence="2" id="KW-1185">Reference proteome</keyword>
<evidence type="ECO:0000313" key="1">
    <source>
        <dbReference type="EMBL" id="QTA81023.1"/>
    </source>
</evidence>
<proteinExistence type="predicted"/>
<dbReference type="EMBL" id="CP061799">
    <property type="protein sequence ID" value="QTA81023.1"/>
    <property type="molecule type" value="Genomic_DNA"/>
</dbReference>
<sequence length="43" mass="5173">MKISLKKTFLKDIQKVSEPQKSQEKFFLEELHAEPSILKIWQK</sequence>
<protein>
    <submittedName>
        <fullName evidence="1">Uncharacterized protein</fullName>
    </submittedName>
</protein>